<sequence>MKTYQVPQYGDISQMQWNEHPIPEPGAHEIVVKVAASGVNPVDIMIAHGDFKLLFPQKTPFTLGNEFAGTVSAVGSDVTRFSVGDEVFARPSEKYMGTFAEFAVAHEDDVALKPANLTMVEAASIPLVMLTAIQAFTEKTKVGPRSKVFIQGGTGGLGSIAIQVAKHLGAFVATTVSTPNVELAKELGADVVVDYRTENYELALSEYDVVLDTLGGDETLRAMKVLAPGGTLVSVVGPPDTSLAEAAGKPLLKPLMFAMSRKPRAAAKKLNVQYKFLLMHADGAKLEEYRPVLESGEIRPVVGSVFAFEDTDQALELAEAGKIKGQPKPKPGKIVVEM</sequence>
<dbReference type="InterPro" id="IPR011032">
    <property type="entry name" value="GroES-like_sf"/>
</dbReference>
<organism evidence="2 3">
    <name type="scientific">Rothia amarae</name>
    <dbReference type="NCBI Taxonomy" id="169480"/>
    <lineage>
        <taxon>Bacteria</taxon>
        <taxon>Bacillati</taxon>
        <taxon>Actinomycetota</taxon>
        <taxon>Actinomycetes</taxon>
        <taxon>Micrococcales</taxon>
        <taxon>Micrococcaceae</taxon>
        <taxon>Rothia</taxon>
    </lineage>
</organism>
<dbReference type="GO" id="GO:0016491">
    <property type="term" value="F:oxidoreductase activity"/>
    <property type="evidence" value="ECO:0007669"/>
    <property type="project" value="InterPro"/>
</dbReference>
<dbReference type="CDD" id="cd05289">
    <property type="entry name" value="MDR_like_2"/>
    <property type="match status" value="1"/>
</dbReference>
<dbReference type="SUPFAM" id="SSF51735">
    <property type="entry name" value="NAD(P)-binding Rossmann-fold domains"/>
    <property type="match status" value="1"/>
</dbReference>
<dbReference type="SMART" id="SM00829">
    <property type="entry name" value="PKS_ER"/>
    <property type="match status" value="1"/>
</dbReference>
<dbReference type="Gene3D" id="3.90.180.10">
    <property type="entry name" value="Medium-chain alcohol dehydrogenases, catalytic domain"/>
    <property type="match status" value="1"/>
</dbReference>
<accession>A0A7H2BK84</accession>
<dbReference type="InterPro" id="IPR013154">
    <property type="entry name" value="ADH-like_N"/>
</dbReference>
<evidence type="ECO:0000313" key="3">
    <source>
        <dbReference type="Proteomes" id="UP000516421"/>
    </source>
</evidence>
<dbReference type="InterPro" id="IPR036291">
    <property type="entry name" value="NAD(P)-bd_dom_sf"/>
</dbReference>
<evidence type="ECO:0000259" key="1">
    <source>
        <dbReference type="SMART" id="SM00829"/>
    </source>
</evidence>
<dbReference type="PANTHER" id="PTHR11695">
    <property type="entry name" value="ALCOHOL DEHYDROGENASE RELATED"/>
    <property type="match status" value="1"/>
</dbReference>
<dbReference type="Pfam" id="PF08240">
    <property type="entry name" value="ADH_N"/>
    <property type="match status" value="1"/>
</dbReference>
<dbReference type="Pfam" id="PF13602">
    <property type="entry name" value="ADH_zinc_N_2"/>
    <property type="match status" value="1"/>
</dbReference>
<reference evidence="2 3" key="1">
    <citation type="submission" date="2020-09" db="EMBL/GenBank/DDBJ databases">
        <title>Investigation of environmental microbe.</title>
        <authorList>
            <person name="Ou Y."/>
            <person name="Kang Q."/>
        </authorList>
    </citation>
    <scope>NUCLEOTIDE SEQUENCE [LARGE SCALE GENOMIC DNA]</scope>
    <source>
        <strain evidence="2 3">KJZ-9</strain>
    </source>
</reference>
<name>A0A7H2BK84_9MICC</name>
<dbReference type="PANTHER" id="PTHR11695:SF294">
    <property type="entry name" value="RETICULON-4-INTERACTING PROTEIN 1, MITOCHONDRIAL"/>
    <property type="match status" value="1"/>
</dbReference>
<dbReference type="InterPro" id="IPR050700">
    <property type="entry name" value="YIM1/Zinc_Alcohol_DH_Fams"/>
</dbReference>
<dbReference type="Proteomes" id="UP000516421">
    <property type="component" value="Chromosome"/>
</dbReference>
<dbReference type="AlphaFoldDB" id="A0A7H2BK84"/>
<gene>
    <name evidence="2" type="ORF">IDM48_01060</name>
</gene>
<dbReference type="Gene3D" id="3.40.50.720">
    <property type="entry name" value="NAD(P)-binding Rossmann-like Domain"/>
    <property type="match status" value="1"/>
</dbReference>
<protein>
    <submittedName>
        <fullName evidence="2">NADP-dependent oxidoreductase</fullName>
    </submittedName>
</protein>
<dbReference type="KEGG" id="rama:IDM48_01060"/>
<evidence type="ECO:0000313" key="2">
    <source>
        <dbReference type="EMBL" id="QNV40080.1"/>
    </source>
</evidence>
<dbReference type="SUPFAM" id="SSF50129">
    <property type="entry name" value="GroES-like"/>
    <property type="match status" value="1"/>
</dbReference>
<feature type="domain" description="Enoyl reductase (ER)" evidence="1">
    <location>
        <begin position="10"/>
        <end position="336"/>
    </location>
</feature>
<keyword evidence="3" id="KW-1185">Reference proteome</keyword>
<dbReference type="InterPro" id="IPR020843">
    <property type="entry name" value="ER"/>
</dbReference>
<dbReference type="EMBL" id="CP061538">
    <property type="protein sequence ID" value="QNV40080.1"/>
    <property type="molecule type" value="Genomic_DNA"/>
</dbReference>
<dbReference type="RefSeq" id="WP_190617681.1">
    <property type="nucleotide sequence ID" value="NZ_CP061538.1"/>
</dbReference>
<proteinExistence type="predicted"/>